<dbReference type="InterPro" id="IPR032675">
    <property type="entry name" value="LRR_dom_sf"/>
</dbReference>
<keyword evidence="5" id="KW-1185">Reference proteome</keyword>
<dbReference type="InterPro" id="IPR053139">
    <property type="entry name" value="Surface_bspA-like"/>
</dbReference>
<dbReference type="PROSITE" id="PS51170">
    <property type="entry name" value="CW"/>
    <property type="match status" value="5"/>
</dbReference>
<keyword evidence="1" id="KW-0677">Repeat</keyword>
<proteinExistence type="predicted"/>
<dbReference type="Pfam" id="PF19127">
    <property type="entry name" value="Choline_bind_3"/>
    <property type="match status" value="1"/>
</dbReference>
<protein>
    <submittedName>
        <fullName evidence="4">Leucine-rich repeat protein</fullName>
    </submittedName>
</protein>
<dbReference type="Pfam" id="PF13306">
    <property type="entry name" value="LRR_5"/>
    <property type="match status" value="2"/>
</dbReference>
<evidence type="ECO:0000256" key="1">
    <source>
        <dbReference type="ARBA" id="ARBA00022737"/>
    </source>
</evidence>
<name>A0ABS7ASF8_9CLOT</name>
<feature type="repeat" description="Cell wall-binding" evidence="2">
    <location>
        <begin position="390"/>
        <end position="409"/>
    </location>
</feature>
<feature type="repeat" description="Cell wall-binding" evidence="2">
    <location>
        <begin position="436"/>
        <end position="455"/>
    </location>
</feature>
<feature type="repeat" description="Cell wall-binding" evidence="2">
    <location>
        <begin position="317"/>
        <end position="336"/>
    </location>
</feature>
<reference evidence="4 5" key="1">
    <citation type="submission" date="2021-07" db="EMBL/GenBank/DDBJ databases">
        <title>Clostridium weizhouense sp. nov., an anaerobic bacterium isolated from activated sludge of Petroleum wastewater.</title>
        <authorList>
            <person name="Li Q."/>
        </authorList>
    </citation>
    <scope>NUCLEOTIDE SEQUENCE [LARGE SCALE GENOMIC DNA]</scope>
    <source>
        <strain evidence="4 5">YB-6</strain>
    </source>
</reference>
<feature type="signal peptide" evidence="3">
    <location>
        <begin position="1"/>
        <end position="28"/>
    </location>
</feature>
<dbReference type="InterPro" id="IPR026906">
    <property type="entry name" value="LRR_5"/>
</dbReference>
<feature type="chain" id="PRO_5045642580" evidence="3">
    <location>
        <begin position="29"/>
        <end position="501"/>
    </location>
</feature>
<dbReference type="Pfam" id="PF01473">
    <property type="entry name" value="Choline_bind_1"/>
    <property type="match status" value="3"/>
</dbReference>
<organism evidence="4 5">
    <name type="scientific">Clostridium weizhouense</name>
    <dbReference type="NCBI Taxonomy" id="2859781"/>
    <lineage>
        <taxon>Bacteria</taxon>
        <taxon>Bacillati</taxon>
        <taxon>Bacillota</taxon>
        <taxon>Clostridia</taxon>
        <taxon>Eubacteriales</taxon>
        <taxon>Clostridiaceae</taxon>
        <taxon>Clostridium</taxon>
    </lineage>
</organism>
<evidence type="ECO:0000256" key="2">
    <source>
        <dbReference type="PROSITE-ProRule" id="PRU00591"/>
    </source>
</evidence>
<dbReference type="Gene3D" id="3.80.10.10">
    <property type="entry name" value="Ribonuclease Inhibitor"/>
    <property type="match status" value="2"/>
</dbReference>
<dbReference type="Gene3D" id="2.10.270.10">
    <property type="entry name" value="Cholin Binding"/>
    <property type="match status" value="2"/>
</dbReference>
<accession>A0ABS7ASF8</accession>
<dbReference type="RefSeq" id="WP_219781070.1">
    <property type="nucleotide sequence ID" value="NZ_JAHXPT010000016.1"/>
</dbReference>
<dbReference type="PANTHER" id="PTHR45661">
    <property type="entry name" value="SURFACE ANTIGEN"/>
    <property type="match status" value="1"/>
</dbReference>
<dbReference type="PANTHER" id="PTHR45661:SF3">
    <property type="entry name" value="IG-LIKE DOMAIN-CONTAINING PROTEIN"/>
    <property type="match status" value="1"/>
</dbReference>
<dbReference type="SUPFAM" id="SSF69360">
    <property type="entry name" value="Cell wall binding repeat"/>
    <property type="match status" value="1"/>
</dbReference>
<feature type="repeat" description="Cell wall-binding" evidence="2">
    <location>
        <begin position="363"/>
        <end position="382"/>
    </location>
</feature>
<evidence type="ECO:0000313" key="4">
    <source>
        <dbReference type="EMBL" id="MBW6411605.1"/>
    </source>
</evidence>
<evidence type="ECO:0000256" key="3">
    <source>
        <dbReference type="SAM" id="SignalP"/>
    </source>
</evidence>
<feature type="repeat" description="Cell wall-binding" evidence="2">
    <location>
        <begin position="462"/>
        <end position="482"/>
    </location>
</feature>
<dbReference type="Proteomes" id="UP001519921">
    <property type="component" value="Unassembled WGS sequence"/>
</dbReference>
<gene>
    <name evidence="4" type="ORF">KYD98_16095</name>
</gene>
<comment type="caution">
    <text evidence="4">The sequence shown here is derived from an EMBL/GenBank/DDBJ whole genome shotgun (WGS) entry which is preliminary data.</text>
</comment>
<evidence type="ECO:0000313" key="5">
    <source>
        <dbReference type="Proteomes" id="UP001519921"/>
    </source>
</evidence>
<keyword evidence="3" id="KW-0732">Signal</keyword>
<sequence length="501" mass="55437">MLKRKKYLVSLLIVALSMSFVDSSVVWARSNSTTDIVAEQKNGTGKTGVDENDIKWSYKECSDGTISIWQNDNLSGEVEIPKEIEGHTVSGIEENGLRESTEITSVKIPDSVKHIGDLAFFGCTSLRNIKIPSSITEIDVGAFENTSWLTNKRNSNPLVIVNGILIDGKDAVGDIVIPSNVTTIADSAFTVIDIGGSRRYRYGNYENITSVVIPEGVKKIGSGAFLGCYNLSKITIPSTVKEIGISAFGGCKPSNDTIYIPNSGVKIGDKAFNPNTKVILGASNNGNEISSDTSDFTSGWNYRGNDRYYVNSSGNLQTGWMDLDGKRYYFYGNGQMAIGFINLGNNSFYYLDPTVGNNMGNLVTGWYKVDGSWYYFNLNGKTGKEEGYMQIGWFYNNGSWYYFYGNGQMATGFINLGGDAYYYLDESSSSSIGIMKTGWQKNNGSWYYFNTSSSEGIVGMMKKGWQNIDGIWYYFYSEDGTMAHDTWINGWYLNSSGAWIK</sequence>
<dbReference type="InterPro" id="IPR018337">
    <property type="entry name" value="Cell_wall/Cho-bd_repeat"/>
</dbReference>
<dbReference type="EMBL" id="JAHXPT010000016">
    <property type="protein sequence ID" value="MBW6411605.1"/>
    <property type="molecule type" value="Genomic_DNA"/>
</dbReference>
<dbReference type="SUPFAM" id="SSF52058">
    <property type="entry name" value="L domain-like"/>
    <property type="match status" value="1"/>
</dbReference>